<proteinExistence type="predicted"/>
<evidence type="ECO:0000313" key="1">
    <source>
        <dbReference type="EMBL" id="KAF9517243.1"/>
    </source>
</evidence>
<dbReference type="EMBL" id="MU128933">
    <property type="protein sequence ID" value="KAF9517243.1"/>
    <property type="molecule type" value="Genomic_DNA"/>
</dbReference>
<dbReference type="AlphaFoldDB" id="A0A9P6B3W6"/>
<keyword evidence="2" id="KW-1185">Reference proteome</keyword>
<organism evidence="1 2">
    <name type="scientific">Hydnum rufescens UP504</name>
    <dbReference type="NCBI Taxonomy" id="1448309"/>
    <lineage>
        <taxon>Eukaryota</taxon>
        <taxon>Fungi</taxon>
        <taxon>Dikarya</taxon>
        <taxon>Basidiomycota</taxon>
        <taxon>Agaricomycotina</taxon>
        <taxon>Agaricomycetes</taxon>
        <taxon>Cantharellales</taxon>
        <taxon>Hydnaceae</taxon>
        <taxon>Hydnum</taxon>
    </lineage>
</organism>
<evidence type="ECO:0000313" key="2">
    <source>
        <dbReference type="Proteomes" id="UP000886523"/>
    </source>
</evidence>
<sequence length="375" mass="42393">MPTVPRPPEKGKPRVWTLTNEAKENVHKAARIAFLRHSLPFVSSLSLHSNTGRRDDEFFYLQTHQWDHPRTLHHARFLRRHSCRYYLPLRSLHRTYPCLSGPLSHQDGTKLRSQPTLIPACPLLGSTDTMAGDDNPQSHWCQEGACPLSPIPGDYSSVGIAASFPISPPVNPWAYSGRSDYGLRTTDHNVLWLAIISPSNREASSHSADRANHFKLELNEVLRASRPLQLSYLRETQTQERQPPHTLNTGLCGRDRPIMSGLAPKREIGCCEAQGLEWGACFMRRVEELGIKRSIPECTRHECLLMLMAIDTRNRRSRSIADALKSRIKNLVESHLGRVPPGSVQSLQRMKVPQGRVRIRLVSEPDIILSTRKEG</sequence>
<dbReference type="Proteomes" id="UP000886523">
    <property type="component" value="Unassembled WGS sequence"/>
</dbReference>
<comment type="caution">
    <text evidence="1">The sequence shown here is derived from an EMBL/GenBank/DDBJ whole genome shotgun (WGS) entry which is preliminary data.</text>
</comment>
<reference evidence="1" key="1">
    <citation type="journal article" date="2020" name="Nat. Commun.">
        <title>Large-scale genome sequencing of mycorrhizal fungi provides insights into the early evolution of symbiotic traits.</title>
        <authorList>
            <person name="Miyauchi S."/>
            <person name="Kiss E."/>
            <person name="Kuo A."/>
            <person name="Drula E."/>
            <person name="Kohler A."/>
            <person name="Sanchez-Garcia M."/>
            <person name="Morin E."/>
            <person name="Andreopoulos B."/>
            <person name="Barry K.W."/>
            <person name="Bonito G."/>
            <person name="Buee M."/>
            <person name="Carver A."/>
            <person name="Chen C."/>
            <person name="Cichocki N."/>
            <person name="Clum A."/>
            <person name="Culley D."/>
            <person name="Crous P.W."/>
            <person name="Fauchery L."/>
            <person name="Girlanda M."/>
            <person name="Hayes R.D."/>
            <person name="Keri Z."/>
            <person name="LaButti K."/>
            <person name="Lipzen A."/>
            <person name="Lombard V."/>
            <person name="Magnuson J."/>
            <person name="Maillard F."/>
            <person name="Murat C."/>
            <person name="Nolan M."/>
            <person name="Ohm R.A."/>
            <person name="Pangilinan J."/>
            <person name="Pereira M.F."/>
            <person name="Perotto S."/>
            <person name="Peter M."/>
            <person name="Pfister S."/>
            <person name="Riley R."/>
            <person name="Sitrit Y."/>
            <person name="Stielow J.B."/>
            <person name="Szollosi G."/>
            <person name="Zifcakova L."/>
            <person name="Stursova M."/>
            <person name="Spatafora J.W."/>
            <person name="Tedersoo L."/>
            <person name="Vaario L.M."/>
            <person name="Yamada A."/>
            <person name="Yan M."/>
            <person name="Wang P."/>
            <person name="Xu J."/>
            <person name="Bruns T."/>
            <person name="Baldrian P."/>
            <person name="Vilgalys R."/>
            <person name="Dunand C."/>
            <person name="Henrissat B."/>
            <person name="Grigoriev I.V."/>
            <person name="Hibbett D."/>
            <person name="Nagy L.G."/>
            <person name="Martin F.M."/>
        </authorList>
    </citation>
    <scope>NUCLEOTIDE SEQUENCE</scope>
    <source>
        <strain evidence="1">UP504</strain>
    </source>
</reference>
<name>A0A9P6B3W6_9AGAM</name>
<accession>A0A9P6B3W6</accession>
<protein>
    <submittedName>
        <fullName evidence="1">Uncharacterized protein</fullName>
    </submittedName>
</protein>
<gene>
    <name evidence="1" type="ORF">BS47DRAFT_1390033</name>
</gene>